<accession>A0A3N2C056</accession>
<dbReference type="EMBL" id="RKHL01000001">
    <property type="protein sequence ID" value="ROR80905.1"/>
    <property type="molecule type" value="Genomic_DNA"/>
</dbReference>
<dbReference type="Proteomes" id="UP000266915">
    <property type="component" value="Unassembled WGS sequence"/>
</dbReference>
<comment type="caution">
    <text evidence="1">The sequence shown here is derived from an EMBL/GenBank/DDBJ whole genome shotgun (WGS) entry which is preliminary data.</text>
</comment>
<proteinExistence type="predicted"/>
<protein>
    <submittedName>
        <fullName evidence="1">Uncharacterized protein</fullName>
    </submittedName>
</protein>
<keyword evidence="2" id="KW-1185">Reference proteome</keyword>
<name>A0A3N2C056_9MICO</name>
<sequence>MGNWTREDPGLFDAGSLGTAATGLQTVETTLGEARTVTTNSQAGMTAEVWSGDAPVTWTASLDTPVATIDAVTTALSAARTAIGAYSETVSGIATRATSVKQTMFESNQVINRQYADPAGGPTPEQAQHRQLQEQAAMGDLTLARNALEGLADERTLADSTLVLALTPPNATAWEAQRQALAAIGITDSGSLTPTAVAQAMAELGNQIASGDYSEADVSNLQTLYDLYGKNPQVMAQMNLAMGGENVVSLIDELGRGVVDGSIPAAAALALAQSVRGGLSVGSERWSPLTGQSFAEEMMANASTTVGGDPAAIGFLFGDPANAPIGVTTTLALADMIDQEERGNYHIWQDGSPLPGGTTLALLEEEQTGVPGLRVIDLAGRVLETLGQYPDEALDWLTDASGDDVTGEGSLGQNRVEYWYGDRDWSQYDEFAGPAGLWAGTQYATGGPGATTGQPVDTTGPAWVDAATLSTKIMEELAGNESFEGENVSSYASVEIVRALAPQMPGLVEAPLYSETSQDGPTQTVSFFGISDQEGVYANVSQDVLAKVLGAAASDPYGHSALESVVSQYQDALVGAAANVEDTSVHGLAERIAVLQGMVDGAGSGEQLGEAGREDQAIMDAIDSLETAVGLIPIPGLGGVVGGAAGAVIDAGQSYALGELIGWGGDTLDGGFATNHAALLEDLEGQQDASLDAVRLQTAQLVWELEHDTPGGPLAAVPDPSGLNATDLQTWFDDWNDELLDALDEDRGGSTFDSLARAYRDGSANAQSDNDSEH</sequence>
<dbReference type="AlphaFoldDB" id="A0A3N2C056"/>
<gene>
    <name evidence="1" type="ORF">EDD42_0952</name>
</gene>
<organism evidence="1 2">
    <name type="scientific">Plantibacter flavus</name>
    <dbReference type="NCBI Taxonomy" id="150123"/>
    <lineage>
        <taxon>Bacteria</taxon>
        <taxon>Bacillati</taxon>
        <taxon>Actinomycetota</taxon>
        <taxon>Actinomycetes</taxon>
        <taxon>Micrococcales</taxon>
        <taxon>Microbacteriaceae</taxon>
        <taxon>Plantibacter</taxon>
    </lineage>
</organism>
<dbReference type="RefSeq" id="WP_085510232.1">
    <property type="nucleotide sequence ID" value="NZ_FXAP01000001.1"/>
</dbReference>
<reference evidence="1 2" key="1">
    <citation type="submission" date="2018-11" db="EMBL/GenBank/DDBJ databases">
        <title>Sequencing the genomes of 1000 actinobacteria strains.</title>
        <authorList>
            <person name="Klenk H.-P."/>
        </authorList>
    </citation>
    <scope>NUCLEOTIDE SEQUENCE [LARGE SCALE GENOMIC DNA]</scope>
    <source>
        <strain evidence="1 2">DSM 14012</strain>
    </source>
</reference>
<evidence type="ECO:0000313" key="2">
    <source>
        <dbReference type="Proteomes" id="UP000266915"/>
    </source>
</evidence>
<evidence type="ECO:0000313" key="1">
    <source>
        <dbReference type="EMBL" id="ROR80905.1"/>
    </source>
</evidence>